<dbReference type="Proteomes" id="UP000887565">
    <property type="component" value="Unplaced"/>
</dbReference>
<sequence>MSPSNIQKTSVNSQTFVQGTVFYMIFYDRTFSDENIGMEQIMMHSTARREFICSDKHDNANCQKLCLEMTDHKPYTKLLMYRHCLHNELVIVKIKKEAGYKVFCITTLMRGGMYTFINDMATCGNANKSPILTAPTVRLSTYKKIWTQCIDDCSTDCYKDATLASRNTSDLPGTFTLDKDVSHIDKNYGLMCRKTN</sequence>
<protein>
    <submittedName>
        <fullName evidence="2">Uncharacterized protein</fullName>
    </submittedName>
</protein>
<dbReference type="WBParaSite" id="nRc.2.0.1.t22716-RA">
    <property type="protein sequence ID" value="nRc.2.0.1.t22716-RA"/>
    <property type="gene ID" value="nRc.2.0.1.g22716"/>
</dbReference>
<evidence type="ECO:0000313" key="2">
    <source>
        <dbReference type="WBParaSite" id="nRc.2.0.1.t22716-RA"/>
    </source>
</evidence>
<accession>A0A915JAL5</accession>
<reference evidence="2" key="1">
    <citation type="submission" date="2022-11" db="UniProtKB">
        <authorList>
            <consortium name="WormBaseParasite"/>
        </authorList>
    </citation>
    <scope>IDENTIFICATION</scope>
</reference>
<keyword evidence="1" id="KW-1185">Reference proteome</keyword>
<proteinExistence type="predicted"/>
<name>A0A915JAL5_ROMCU</name>
<organism evidence="1 2">
    <name type="scientific">Romanomermis culicivorax</name>
    <name type="common">Nematode worm</name>
    <dbReference type="NCBI Taxonomy" id="13658"/>
    <lineage>
        <taxon>Eukaryota</taxon>
        <taxon>Metazoa</taxon>
        <taxon>Ecdysozoa</taxon>
        <taxon>Nematoda</taxon>
        <taxon>Enoplea</taxon>
        <taxon>Dorylaimia</taxon>
        <taxon>Mermithida</taxon>
        <taxon>Mermithoidea</taxon>
        <taxon>Mermithidae</taxon>
        <taxon>Romanomermis</taxon>
    </lineage>
</organism>
<dbReference type="AlphaFoldDB" id="A0A915JAL5"/>
<evidence type="ECO:0000313" key="1">
    <source>
        <dbReference type="Proteomes" id="UP000887565"/>
    </source>
</evidence>